<evidence type="ECO:0000313" key="4">
    <source>
        <dbReference type="Proteomes" id="UP000297385"/>
    </source>
</evidence>
<feature type="signal peptide" evidence="2">
    <location>
        <begin position="1"/>
        <end position="20"/>
    </location>
</feature>
<evidence type="ECO:0000256" key="1">
    <source>
        <dbReference type="SAM" id="MobiDB-lite"/>
    </source>
</evidence>
<keyword evidence="2" id="KW-0732">Signal</keyword>
<comment type="caution">
    <text evidence="3">The sequence shown here is derived from an EMBL/GenBank/DDBJ whole genome shotgun (WGS) entry which is preliminary data.</text>
</comment>
<name>A0A4Y8MWJ6_9BURK</name>
<proteinExistence type="predicted"/>
<dbReference type="RefSeq" id="WP_134465091.1">
    <property type="nucleotide sequence ID" value="NZ_JBHMFL010000173.1"/>
</dbReference>
<feature type="compositionally biased region" description="Polar residues" evidence="1">
    <location>
        <begin position="55"/>
        <end position="65"/>
    </location>
</feature>
<sequence length="94" mass="10193">MKFSICLTVAALTVSAGAYAQTAQTFRFGEGQSSLPSGHAQPTPAPRAQAQQGPDSQQSAEQHASMSEARPKHKARYHRHHRGHVTQPDTYSHS</sequence>
<dbReference type="Proteomes" id="UP000297385">
    <property type="component" value="Unassembled WGS sequence"/>
</dbReference>
<gene>
    <name evidence="3" type="ORF">E2553_34750</name>
</gene>
<accession>A0A4Y8MWJ6</accession>
<feature type="chain" id="PRO_5021338376" description="DUF4148 domain-containing protein" evidence="2">
    <location>
        <begin position="21"/>
        <end position="94"/>
    </location>
</feature>
<feature type="compositionally biased region" description="Low complexity" evidence="1">
    <location>
        <begin position="40"/>
        <end position="54"/>
    </location>
</feature>
<dbReference type="GeneID" id="97308612"/>
<evidence type="ECO:0000313" key="3">
    <source>
        <dbReference type="EMBL" id="TFE41804.1"/>
    </source>
</evidence>
<dbReference type="AlphaFoldDB" id="A0A4Y8MWJ6"/>
<protein>
    <recommendedName>
        <fullName evidence="5">DUF4148 domain-containing protein</fullName>
    </recommendedName>
</protein>
<evidence type="ECO:0008006" key="5">
    <source>
        <dbReference type="Google" id="ProtNLM"/>
    </source>
</evidence>
<feature type="region of interest" description="Disordered" evidence="1">
    <location>
        <begin position="29"/>
        <end position="94"/>
    </location>
</feature>
<organism evidence="3 4">
    <name type="scientific">Paraburkholderia dipogonis</name>
    <dbReference type="NCBI Taxonomy" id="1211383"/>
    <lineage>
        <taxon>Bacteria</taxon>
        <taxon>Pseudomonadati</taxon>
        <taxon>Pseudomonadota</taxon>
        <taxon>Betaproteobacteria</taxon>
        <taxon>Burkholderiales</taxon>
        <taxon>Burkholderiaceae</taxon>
        <taxon>Paraburkholderia</taxon>
    </lineage>
</organism>
<feature type="compositionally biased region" description="Basic residues" evidence="1">
    <location>
        <begin position="71"/>
        <end position="84"/>
    </location>
</feature>
<dbReference type="EMBL" id="SNVI01000002">
    <property type="protein sequence ID" value="TFE41804.1"/>
    <property type="molecule type" value="Genomic_DNA"/>
</dbReference>
<evidence type="ECO:0000256" key="2">
    <source>
        <dbReference type="SAM" id="SignalP"/>
    </source>
</evidence>
<reference evidence="3 4" key="1">
    <citation type="submission" date="2019-03" db="EMBL/GenBank/DDBJ databases">
        <title>Complete Genome Sequence of Paraburkholderia dipogonis ICMP 19430T, a Nitrogen-fixing Symbiont of the South African Invasive Legume Dipogon lignosus in New Zealand.</title>
        <authorList>
            <person name="De Meyer S.E."/>
        </authorList>
    </citation>
    <scope>NUCLEOTIDE SEQUENCE [LARGE SCALE GENOMIC DNA]</scope>
    <source>
        <strain evidence="3 4">ICMP 19430</strain>
    </source>
</reference>